<organism evidence="3 4">
    <name type="scientific">Kitasatospora misakiensis</name>
    <dbReference type="NCBI Taxonomy" id="67330"/>
    <lineage>
        <taxon>Bacteria</taxon>
        <taxon>Bacillati</taxon>
        <taxon>Actinomycetota</taxon>
        <taxon>Actinomycetes</taxon>
        <taxon>Kitasatosporales</taxon>
        <taxon>Streptomycetaceae</taxon>
        <taxon>Kitasatospora</taxon>
    </lineage>
</organism>
<feature type="region of interest" description="Disordered" evidence="1">
    <location>
        <begin position="338"/>
        <end position="380"/>
    </location>
</feature>
<gene>
    <name evidence="3" type="ORF">ACFP3U_26615</name>
</gene>
<dbReference type="Pfam" id="PF12770">
    <property type="entry name" value="CHAT"/>
    <property type="match status" value="1"/>
</dbReference>
<comment type="caution">
    <text evidence="3">The sequence shown here is derived from an EMBL/GenBank/DDBJ whole genome shotgun (WGS) entry which is preliminary data.</text>
</comment>
<sequence>MGELYDRVAARVSDALDAVDRGPLRSPEAVEDAFTLLRAATPSPDLPVDLWAVRAVLWTFWGRHEGAEDPDALLNSLVAYQAFGYLRNRLPPEALPPQLRELYSAHESFNEARFAHLASTAHGQVLERPETGEPERLAALDRALAWSGRALGLLPQDHDDVDLLLHALSLESERFRLTADPDALVAAAEHARAAHAVLPSTLPEHLPPGVPDTALPDLRRLVLAVLLDAARLLGAPSLDEAERLVAAAAPEDLPPTAVEDLREVRRIREESTAWAGQFDLRAGVLLTDAGVGGQSAPVLACAVRRLRAALAATPVDHPEHPAVRAALAEALEAFAGERGDEASAREAEQLRTRASEGPDAPDAPKGPATAEPDGGEPAPDELQFARELFGRFKAWAAETGGLAPIRVQALEILLSLPDDPDTPENARPEADEQIARFRDALAHVATDDHRRHLYLAALAALTGSRAGELRESSPAAAALSSEAEALSDEALARGAWGPTPEEVPLHVLLTRRRYDEALPVALLAAGFGEDDGSLGIPEAARLAAAMARATDLRVDDFGQAGPDGRPDEAAARADLDHNIAVTRDLLGQLAGEDADTLAPLSAALASLLSLRVSDTRDLSNLDEIVELLRFAHDHGHSVDEAFGGDRFLVMALAWTSAQRGDPAAAREAAALLAESAFRTTADGPPTGLALAVDTARAEFFVGLQNYLLGHDPAQRDKAREAALRLERLATEAALDAADDDGTFPAPPSPSEIRAEAANYLNAIDATGPGGLLTGVTEELVERCRTAYAACPTGDPTRVVAAMTLVNVLAQHAREVTRGDPEQGRRDLDEALRVIDAVAPGTPEGWTAGMRSLVSTMATPPGAEPLIPGTEAVRDTGAEPLQRLLHGLLGGFGAGEWAAPERSPLLRAHRAVDLAAQALRLPEAQLDAGFAHVEEFVDQLTRITDRGSDQASAEHGLTSFEAVLRGITTMLLMTLSQLDAQRRLQAAEAFLAAYEASASGAGPRPGFPTEGLPALTFDIDDGPRLERALELMERGRGILLSRRVEARADVTELRAEHPELATEFERLTGLLEPPADGDGAVAPERARFEGSLASRALDELIDEVRALPGFDGFLRPLTAARMRALAEDGPVVLLHQAPVRDARLLLDIPPVRCYAIVVTAESVSAIALEPDQQDAADAARRLREANDAINARGSARLGPAGLVAASAELDGVLSWTWHRVVRPVLDRLGAVTPVPDLGPWRRIWWVPTGDFHALPLHAAQCTLPDCGAEGCGAALDSVVSSYVPGFQILAHARSRTAHREPGGAPTSGGTAGATAGATAALLVAASEDELPRVAGAAHYAAERLHAPGPLVGAEATKEAVLGALGSTPWAHFGCHAATDAAEPSGARLHLPSGEQLSVLEICRARPDAARLAFLAGCGTARGSERLSDEAIHITSAFLIAGFPAAVGTLWEIDSEAADGVTRDFYRRVTADRTGSSALALHHVVRELRRRLPRRPHVWAAYVHAGA</sequence>
<reference evidence="4" key="1">
    <citation type="journal article" date="2019" name="Int. J. Syst. Evol. Microbiol.">
        <title>The Global Catalogue of Microorganisms (GCM) 10K type strain sequencing project: providing services to taxonomists for standard genome sequencing and annotation.</title>
        <authorList>
            <consortium name="The Broad Institute Genomics Platform"/>
            <consortium name="The Broad Institute Genome Sequencing Center for Infectious Disease"/>
            <person name="Wu L."/>
            <person name="Ma J."/>
        </authorList>
    </citation>
    <scope>NUCLEOTIDE SEQUENCE [LARGE SCALE GENOMIC DNA]</scope>
    <source>
        <strain evidence="4">CGMCC 4.1437</strain>
    </source>
</reference>
<evidence type="ECO:0000259" key="2">
    <source>
        <dbReference type="Pfam" id="PF12770"/>
    </source>
</evidence>
<dbReference type="RefSeq" id="WP_380228213.1">
    <property type="nucleotide sequence ID" value="NZ_JBHSOF010000041.1"/>
</dbReference>
<dbReference type="InterPro" id="IPR024983">
    <property type="entry name" value="CHAT_dom"/>
</dbReference>
<accession>A0ABW0X9W1</accession>
<evidence type="ECO:0000313" key="4">
    <source>
        <dbReference type="Proteomes" id="UP001595975"/>
    </source>
</evidence>
<protein>
    <submittedName>
        <fullName evidence="3">CHAT domain-containing protein</fullName>
    </submittedName>
</protein>
<feature type="domain" description="CHAT" evidence="2">
    <location>
        <begin position="1215"/>
        <end position="1504"/>
    </location>
</feature>
<dbReference type="Proteomes" id="UP001595975">
    <property type="component" value="Unassembled WGS sequence"/>
</dbReference>
<proteinExistence type="predicted"/>
<feature type="compositionally biased region" description="Basic and acidic residues" evidence="1">
    <location>
        <begin position="338"/>
        <end position="356"/>
    </location>
</feature>
<evidence type="ECO:0000313" key="3">
    <source>
        <dbReference type="EMBL" id="MFC5666528.1"/>
    </source>
</evidence>
<name>A0ABW0X9W1_9ACTN</name>
<feature type="compositionally biased region" description="Low complexity" evidence="1">
    <location>
        <begin position="357"/>
        <end position="370"/>
    </location>
</feature>
<dbReference type="EMBL" id="JBHSOF010000041">
    <property type="protein sequence ID" value="MFC5666528.1"/>
    <property type="molecule type" value="Genomic_DNA"/>
</dbReference>
<keyword evidence="4" id="KW-1185">Reference proteome</keyword>
<evidence type="ECO:0000256" key="1">
    <source>
        <dbReference type="SAM" id="MobiDB-lite"/>
    </source>
</evidence>